<evidence type="ECO:0000259" key="2">
    <source>
        <dbReference type="Pfam" id="PF01593"/>
    </source>
</evidence>
<dbReference type="PANTHER" id="PTHR42923">
    <property type="entry name" value="PROTOPORPHYRINOGEN OXIDASE"/>
    <property type="match status" value="1"/>
</dbReference>
<dbReference type="InterPro" id="IPR050464">
    <property type="entry name" value="Zeta_carotene_desat/Oxidored"/>
</dbReference>
<dbReference type="EMBL" id="JAKOGI010001658">
    <property type="protein sequence ID" value="KAJ8424533.1"/>
    <property type="molecule type" value="Genomic_DNA"/>
</dbReference>
<sequence length="412" mass="44723">MRDTYGSIIAGAIQSKLSSEKENSGGKKLSNKKSNRRGSFSFLGGMQTLVDTICKQFSKDELKLESKVLSLSYSHKGISASENWSLSSMTNSTSEDRTYDAVIMTAPLSNVKEMEIVKGGMPFSLDFIPEGFVGNDFKQVRAVLLIPFPCKKGVGKQVGPVLVVPQVSNRDTGDSGEGAPLTTDARWLTGGSRPRVSGFRREAGGDGGEGGGWPGPLDRGVVVNGWEVSYVPISVMITAFKKPNVKRPLEGFGVLIPSKEQDHGLKTVGTLFSSMMFPDRAPSDLYLYTTFIGGSRNRELAKASTDELKQVVCSDLRRLLGVEGDPTFVSHIFWSKAFPLYGHNYDSVLRAIHKMEQDLPGFFYAGNHKDGLSVGKAIASGCKAAELVISYLDNHSDAKTVEENEELLTGKN</sequence>
<dbReference type="SUPFAM" id="SSF51905">
    <property type="entry name" value="FAD/NAD(P)-binding domain"/>
    <property type="match status" value="1"/>
</dbReference>
<accession>A0A9Q1JM38</accession>
<feature type="domain" description="Amine oxidase" evidence="2">
    <location>
        <begin position="228"/>
        <end position="389"/>
    </location>
</feature>
<dbReference type="AlphaFoldDB" id="A0A9Q1JM38"/>
<dbReference type="PANTHER" id="PTHR42923:SF44">
    <property type="entry name" value="PROTOPORPHYRINOGEN OXIDASE 2, CHLOROPLASTIC_MITOCHONDRIAL"/>
    <property type="match status" value="1"/>
</dbReference>
<evidence type="ECO:0000313" key="4">
    <source>
        <dbReference type="Proteomes" id="UP001153076"/>
    </source>
</evidence>
<reference evidence="3" key="1">
    <citation type="submission" date="2022-04" db="EMBL/GenBank/DDBJ databases">
        <title>Carnegiea gigantea Genome sequencing and assembly v2.</title>
        <authorList>
            <person name="Copetti D."/>
            <person name="Sanderson M.J."/>
            <person name="Burquez A."/>
            <person name="Wojciechowski M.F."/>
        </authorList>
    </citation>
    <scope>NUCLEOTIDE SEQUENCE</scope>
    <source>
        <strain evidence="3">SGP5-SGP5p</strain>
        <tissue evidence="3">Aerial part</tissue>
    </source>
</reference>
<keyword evidence="4" id="KW-1185">Reference proteome</keyword>
<dbReference type="Gene3D" id="3.90.660.20">
    <property type="entry name" value="Protoporphyrinogen oxidase, mitochondrial, domain 2"/>
    <property type="match status" value="1"/>
</dbReference>
<comment type="caution">
    <text evidence="3">The sequence shown here is derived from an EMBL/GenBank/DDBJ whole genome shotgun (WGS) entry which is preliminary data.</text>
</comment>
<name>A0A9Q1JM38_9CARY</name>
<dbReference type="SUPFAM" id="SSF54373">
    <property type="entry name" value="FAD-linked reductases, C-terminal domain"/>
    <property type="match status" value="1"/>
</dbReference>
<evidence type="ECO:0000256" key="1">
    <source>
        <dbReference type="SAM" id="MobiDB-lite"/>
    </source>
</evidence>
<dbReference type="GO" id="GO:0009534">
    <property type="term" value="C:chloroplast thylakoid"/>
    <property type="evidence" value="ECO:0007669"/>
    <property type="project" value="TreeGrafter"/>
</dbReference>
<dbReference type="OrthoDB" id="419752at2759"/>
<dbReference type="Gene3D" id="3.50.50.60">
    <property type="entry name" value="FAD/NAD(P)-binding domain"/>
    <property type="match status" value="1"/>
</dbReference>
<feature type="region of interest" description="Disordered" evidence="1">
    <location>
        <begin position="192"/>
        <end position="214"/>
    </location>
</feature>
<evidence type="ECO:0000313" key="3">
    <source>
        <dbReference type="EMBL" id="KAJ8424533.1"/>
    </source>
</evidence>
<dbReference type="Proteomes" id="UP001153076">
    <property type="component" value="Unassembled WGS sequence"/>
</dbReference>
<dbReference type="Pfam" id="PF01593">
    <property type="entry name" value="Amino_oxidase"/>
    <property type="match status" value="2"/>
</dbReference>
<gene>
    <name evidence="3" type="ORF">Cgig2_025750</name>
</gene>
<organism evidence="3 4">
    <name type="scientific">Carnegiea gigantea</name>
    <dbReference type="NCBI Taxonomy" id="171969"/>
    <lineage>
        <taxon>Eukaryota</taxon>
        <taxon>Viridiplantae</taxon>
        <taxon>Streptophyta</taxon>
        <taxon>Embryophyta</taxon>
        <taxon>Tracheophyta</taxon>
        <taxon>Spermatophyta</taxon>
        <taxon>Magnoliopsida</taxon>
        <taxon>eudicotyledons</taxon>
        <taxon>Gunneridae</taxon>
        <taxon>Pentapetalae</taxon>
        <taxon>Caryophyllales</taxon>
        <taxon>Cactineae</taxon>
        <taxon>Cactaceae</taxon>
        <taxon>Cactoideae</taxon>
        <taxon>Echinocereeae</taxon>
        <taxon>Carnegiea</taxon>
    </lineage>
</organism>
<protein>
    <recommendedName>
        <fullName evidence="2">Amine oxidase domain-containing protein</fullName>
    </recommendedName>
</protein>
<dbReference type="InterPro" id="IPR036188">
    <property type="entry name" value="FAD/NAD-bd_sf"/>
</dbReference>
<dbReference type="InterPro" id="IPR002937">
    <property type="entry name" value="Amino_oxidase"/>
</dbReference>
<feature type="compositionally biased region" description="Gly residues" evidence="1">
    <location>
        <begin position="205"/>
        <end position="214"/>
    </location>
</feature>
<feature type="domain" description="Amine oxidase" evidence="2">
    <location>
        <begin position="18"/>
        <end position="117"/>
    </location>
</feature>
<dbReference type="GO" id="GO:0016491">
    <property type="term" value="F:oxidoreductase activity"/>
    <property type="evidence" value="ECO:0007669"/>
    <property type="project" value="InterPro"/>
</dbReference>
<proteinExistence type="predicted"/>